<protein>
    <submittedName>
        <fullName evidence="1">Uncharacterized protein</fullName>
    </submittedName>
</protein>
<evidence type="ECO:0000313" key="1">
    <source>
        <dbReference type="EMBL" id="CCM77301.1"/>
    </source>
</evidence>
<sequence>MRYVNFNRFTRTKDAVYASLQRCCNKGITQTKKLTKQAIALRKELDFNRFSDFDTRVFACKRKSRAGLFRCGLFDFLDGLWRLIE</sequence>
<reference evidence="1 2" key="1">
    <citation type="journal article" date="2013" name="Genome Announc.">
        <title>Draft Genome Sequence of Rhizobium mesoamericanum STM3625, a Nitrogen-Fixing Symbiont of Mimosa pudica Isolated in French Guiana (South America).</title>
        <authorList>
            <person name="Moulin L."/>
            <person name="Mornico D."/>
            <person name="Melkonian R."/>
            <person name="Klonowska A."/>
        </authorList>
    </citation>
    <scope>NUCLEOTIDE SEQUENCE [LARGE SCALE GENOMIC DNA]</scope>
    <source>
        <strain evidence="1 2">STM3625</strain>
    </source>
</reference>
<dbReference type="Proteomes" id="UP000009319">
    <property type="component" value="Unassembled WGS sequence"/>
</dbReference>
<dbReference type="AlphaFoldDB" id="K0PLH4"/>
<proteinExistence type="predicted"/>
<dbReference type="STRING" id="1211777.BN77_0239"/>
<accession>K0PLH4</accession>
<organism evidence="1 2">
    <name type="scientific">Rhizobium mesoamericanum STM3625</name>
    <dbReference type="NCBI Taxonomy" id="1211777"/>
    <lineage>
        <taxon>Bacteria</taxon>
        <taxon>Pseudomonadati</taxon>
        <taxon>Pseudomonadota</taxon>
        <taxon>Alphaproteobacteria</taxon>
        <taxon>Hyphomicrobiales</taxon>
        <taxon>Rhizobiaceae</taxon>
        <taxon>Rhizobium/Agrobacterium group</taxon>
        <taxon>Rhizobium</taxon>
    </lineage>
</organism>
<comment type="caution">
    <text evidence="1">The sequence shown here is derived from an EMBL/GenBank/DDBJ whole genome shotgun (WGS) entry which is preliminary data.</text>
</comment>
<keyword evidence="2" id="KW-1185">Reference proteome</keyword>
<dbReference type="EMBL" id="CANI01000029">
    <property type="protein sequence ID" value="CCM77301.1"/>
    <property type="molecule type" value="Genomic_DNA"/>
</dbReference>
<name>K0PLH4_9HYPH</name>
<dbReference type="HOGENOM" id="CLU_2510389_0_0_5"/>
<evidence type="ECO:0000313" key="2">
    <source>
        <dbReference type="Proteomes" id="UP000009319"/>
    </source>
</evidence>
<gene>
    <name evidence="1" type="ORF">BN77_0239</name>
</gene>